<organism evidence="3 4">
    <name type="scientific">Halodesulfovibrio marinisediminis DSM 17456</name>
    <dbReference type="NCBI Taxonomy" id="1121457"/>
    <lineage>
        <taxon>Bacteria</taxon>
        <taxon>Pseudomonadati</taxon>
        <taxon>Thermodesulfobacteriota</taxon>
        <taxon>Desulfovibrionia</taxon>
        <taxon>Desulfovibrionales</taxon>
        <taxon>Desulfovibrionaceae</taxon>
        <taxon>Halodesulfovibrio</taxon>
    </lineage>
</organism>
<keyword evidence="4" id="KW-1185">Reference proteome</keyword>
<dbReference type="OrthoDB" id="9813744at2"/>
<evidence type="ECO:0000313" key="3">
    <source>
        <dbReference type="EMBL" id="SIN94681.1"/>
    </source>
</evidence>
<dbReference type="STRING" id="1121457.SAMN02745161_1315"/>
<evidence type="ECO:0000313" key="4">
    <source>
        <dbReference type="Proteomes" id="UP000184694"/>
    </source>
</evidence>
<evidence type="ECO:0000259" key="2">
    <source>
        <dbReference type="Pfam" id="PF26159"/>
    </source>
</evidence>
<sequence length="200" mass="22225">MIVIDGNAAEYNVNAFSNLEELLVKVMEDALEDRVVTDVLVDETQFQEEYPNQAGEVETSSIKRVEIKSVPANEFALGIVAELDKVVALMENSSHHIAGMFRNGQEAEALVLFTELLNVLHDFMGMLAVLRNEYVDAKEELFEKTVEEVSAQFESMGESTSKEDWPALADILDGEFATAVSCWKGVVAIMRGKLENVCEE</sequence>
<protein>
    <submittedName>
        <fullName evidence="3">Uncharacterized protein</fullName>
    </submittedName>
</protein>
<dbReference type="Pfam" id="PF26154">
    <property type="entry name" value="DUF8042"/>
    <property type="match status" value="1"/>
</dbReference>
<dbReference type="Proteomes" id="UP000184694">
    <property type="component" value="Unassembled WGS sequence"/>
</dbReference>
<name>A0A1N6FHC6_9BACT</name>
<dbReference type="InterPro" id="IPR058356">
    <property type="entry name" value="DUF8043"/>
</dbReference>
<accession>A0A1N6FHC6</accession>
<dbReference type="Pfam" id="PF26159">
    <property type="entry name" value="DUF8043"/>
    <property type="match status" value="1"/>
</dbReference>
<feature type="domain" description="DUF8042" evidence="1">
    <location>
        <begin position="82"/>
        <end position="187"/>
    </location>
</feature>
<dbReference type="AlphaFoldDB" id="A0A1N6FHC6"/>
<feature type="domain" description="DUF8043" evidence="2">
    <location>
        <begin position="1"/>
        <end position="70"/>
    </location>
</feature>
<dbReference type="RefSeq" id="WP_074216142.1">
    <property type="nucleotide sequence ID" value="NZ_FSRG01000004.1"/>
</dbReference>
<dbReference type="EMBL" id="FSRG01000004">
    <property type="protein sequence ID" value="SIN94681.1"/>
    <property type="molecule type" value="Genomic_DNA"/>
</dbReference>
<dbReference type="InterPro" id="IPR058355">
    <property type="entry name" value="DUF8042"/>
</dbReference>
<proteinExistence type="predicted"/>
<reference evidence="4" key="1">
    <citation type="submission" date="2016-11" db="EMBL/GenBank/DDBJ databases">
        <authorList>
            <person name="Varghese N."/>
            <person name="Submissions S."/>
        </authorList>
    </citation>
    <scope>NUCLEOTIDE SEQUENCE [LARGE SCALE GENOMIC DNA]</scope>
    <source>
        <strain evidence="4">DSM 17456</strain>
    </source>
</reference>
<gene>
    <name evidence="3" type="ORF">SAMN02745161_1315</name>
</gene>
<evidence type="ECO:0000259" key="1">
    <source>
        <dbReference type="Pfam" id="PF26154"/>
    </source>
</evidence>